<protein>
    <submittedName>
        <fullName evidence="2">Uncharacterized protein</fullName>
    </submittedName>
</protein>
<name>A0A1B4FJG4_9BURK</name>
<evidence type="ECO:0000313" key="3">
    <source>
        <dbReference type="Proteomes" id="UP000062519"/>
    </source>
</evidence>
<feature type="region of interest" description="Disordered" evidence="1">
    <location>
        <begin position="505"/>
        <end position="528"/>
    </location>
</feature>
<evidence type="ECO:0000256" key="1">
    <source>
        <dbReference type="SAM" id="MobiDB-lite"/>
    </source>
</evidence>
<evidence type="ECO:0000313" key="2">
    <source>
        <dbReference type="EMBL" id="AOJ03752.1"/>
    </source>
</evidence>
<gene>
    <name evidence="2" type="ORF">WS70_17610</name>
</gene>
<keyword evidence="3" id="KW-1185">Reference proteome</keyword>
<accession>A0A1B4FJG4</accession>
<sequence>MVEDLFEPEIDPAALAPLRGGAPADGLLLASIKNDVLNIRIPIKTDPTETVPDWDGFQLFIDDSLYDNRQDVVDADLTAGFVNLVIAAADRREKIMQTPYRVRYRKWKGPSFLNQYTDWPTAIQFIVDLTPPGPHLSNPFIDPDIVKSGLTSAMLTDLGDKLPAEIYSYGFQALGDNVYLMVNDIVSTAPITRDDVTNDFVVEYPRALIELADDGPVDFKYRVEDRAGNMSTDSDPTTIRVLLKIAIDDLEQPEVPVFAQNDIIVDADARAGVLVQIPFHDRIEAGDEIVVVWGGRDQEAREVLAADLLDPDFVFGPDGGIAVQYEEVLAALDGATRGTVSVAYKVLRDGFTIGTSPDLDDVLIDLTLAGGEDPDPTDPVHGLLLPLTIRPPSGAGPDNIIPPDQFGDDATAVIPWENKDGDPVFEEGDEIQVYWDGAAALAAPYTIEAADVVAGAVPPQTVLGTVIEAGGSNPRLPVHYTVTRTLQPPPADQSNTSLAPDQLVDVQSSDDLPGGAPGLSAGDFPEAQGTPGNRVVTIAVAQGGTLFQVAHYLNQVAGDTVFLEAQAYTGLSGGAPVGDKLEQPITVKDGEENDPVNFLMPQTFFLIDPLDASIGRVVVTYTVTQDRPNPIPVTSPATTAVTDVRGWKP</sequence>
<dbReference type="Proteomes" id="UP000062519">
    <property type="component" value="Chromosome 2"/>
</dbReference>
<proteinExistence type="predicted"/>
<dbReference type="EMBL" id="CP013387">
    <property type="protein sequence ID" value="AOJ03752.1"/>
    <property type="molecule type" value="Genomic_DNA"/>
</dbReference>
<dbReference type="RefSeq" id="WP_059597240.1">
    <property type="nucleotide sequence ID" value="NZ_CP013387.1"/>
</dbReference>
<dbReference type="KEGG" id="buu:WS70_17610"/>
<organism evidence="2 3">
    <name type="scientific">Burkholderia mayonis</name>
    <dbReference type="NCBI Taxonomy" id="1385591"/>
    <lineage>
        <taxon>Bacteria</taxon>
        <taxon>Pseudomonadati</taxon>
        <taxon>Pseudomonadota</taxon>
        <taxon>Betaproteobacteria</taxon>
        <taxon>Burkholderiales</taxon>
        <taxon>Burkholderiaceae</taxon>
        <taxon>Burkholderia</taxon>
        <taxon>pseudomallei group</taxon>
    </lineage>
</organism>
<reference evidence="2 3" key="1">
    <citation type="submission" date="2015-12" db="EMBL/GenBank/DDBJ databases">
        <title>Diversity of Burkholderia near neighbor genomes.</title>
        <authorList>
            <person name="Sahl J."/>
            <person name="Wagner D."/>
            <person name="Keim P."/>
        </authorList>
    </citation>
    <scope>NUCLEOTIDE SEQUENCE [LARGE SCALE GENOMIC DNA]</scope>
    <source>
        <strain evidence="2 3">BDU6</strain>
    </source>
</reference>
<dbReference type="AlphaFoldDB" id="A0A1B4FJG4"/>